<evidence type="ECO:0000259" key="4">
    <source>
        <dbReference type="PROSITE" id="PS50109"/>
    </source>
</evidence>
<dbReference type="PRINTS" id="PR00344">
    <property type="entry name" value="BCTRLSENSOR"/>
</dbReference>
<keyword evidence="5" id="KW-0808">Transferase</keyword>
<gene>
    <name evidence="5" type="primary">citA</name>
    <name evidence="5" type="ORF">NCTC11075_05200</name>
</gene>
<keyword evidence="5" id="KW-0418">Kinase</keyword>
<dbReference type="Pfam" id="PF02518">
    <property type="entry name" value="HATPase_c"/>
    <property type="match status" value="1"/>
</dbReference>
<reference evidence="5 6" key="1">
    <citation type="submission" date="2018-12" db="EMBL/GenBank/DDBJ databases">
        <authorList>
            <consortium name="Pathogen Informatics"/>
        </authorList>
    </citation>
    <scope>NUCLEOTIDE SEQUENCE [LARGE SCALE GENOMIC DNA]</scope>
    <source>
        <strain evidence="5 6">NCTC11075</strain>
    </source>
</reference>
<feature type="domain" description="Histidine kinase" evidence="4">
    <location>
        <begin position="1"/>
        <end position="79"/>
    </location>
</feature>
<evidence type="ECO:0000313" key="5">
    <source>
        <dbReference type="EMBL" id="VEB94283.1"/>
    </source>
</evidence>
<dbReference type="EC" id="2.7.13.3" evidence="2"/>
<name>A0A447UUC0_CITKO</name>
<keyword evidence="3" id="KW-0597">Phosphoprotein</keyword>
<dbReference type="PANTHER" id="PTHR43547">
    <property type="entry name" value="TWO-COMPONENT HISTIDINE KINASE"/>
    <property type="match status" value="1"/>
</dbReference>
<sequence>MWQEEAQLQVEVSDSGPGIDEALREQLFQRPSVLGHQASREDRGGLGLLIVRRMLELHGGGIRLMDSVSGARFRFFVPL</sequence>
<proteinExistence type="predicted"/>
<organism evidence="5 6">
    <name type="scientific">Citrobacter koseri</name>
    <name type="common">Citrobacter diversus</name>
    <dbReference type="NCBI Taxonomy" id="545"/>
    <lineage>
        <taxon>Bacteria</taxon>
        <taxon>Pseudomonadati</taxon>
        <taxon>Pseudomonadota</taxon>
        <taxon>Gammaproteobacteria</taxon>
        <taxon>Enterobacterales</taxon>
        <taxon>Enterobacteriaceae</taxon>
        <taxon>Citrobacter</taxon>
    </lineage>
</organism>
<dbReference type="InterPro" id="IPR004358">
    <property type="entry name" value="Sig_transdc_His_kin-like_C"/>
</dbReference>
<comment type="catalytic activity">
    <reaction evidence="1">
        <text>ATP + protein L-histidine = ADP + protein N-phospho-L-histidine.</text>
        <dbReference type="EC" id="2.7.13.3"/>
    </reaction>
</comment>
<dbReference type="PROSITE" id="PS50109">
    <property type="entry name" value="HIS_KIN"/>
    <property type="match status" value="1"/>
</dbReference>
<dbReference type="GO" id="GO:0000155">
    <property type="term" value="F:phosphorelay sensor kinase activity"/>
    <property type="evidence" value="ECO:0007669"/>
    <property type="project" value="TreeGrafter"/>
</dbReference>
<dbReference type="InterPro" id="IPR036890">
    <property type="entry name" value="HATPase_C_sf"/>
</dbReference>
<dbReference type="InterPro" id="IPR003594">
    <property type="entry name" value="HATPase_dom"/>
</dbReference>
<evidence type="ECO:0000313" key="6">
    <source>
        <dbReference type="Proteomes" id="UP000270272"/>
    </source>
</evidence>
<dbReference type="Gene3D" id="3.30.565.10">
    <property type="entry name" value="Histidine kinase-like ATPase, C-terminal domain"/>
    <property type="match status" value="1"/>
</dbReference>
<dbReference type="PANTHER" id="PTHR43547:SF2">
    <property type="entry name" value="HYBRID SIGNAL TRANSDUCTION HISTIDINE KINASE C"/>
    <property type="match status" value="1"/>
</dbReference>
<evidence type="ECO:0000256" key="2">
    <source>
        <dbReference type="ARBA" id="ARBA00012438"/>
    </source>
</evidence>
<dbReference type="SUPFAM" id="SSF55874">
    <property type="entry name" value="ATPase domain of HSP90 chaperone/DNA topoisomerase II/histidine kinase"/>
    <property type="match status" value="1"/>
</dbReference>
<evidence type="ECO:0000256" key="1">
    <source>
        <dbReference type="ARBA" id="ARBA00000085"/>
    </source>
</evidence>
<dbReference type="Proteomes" id="UP000270272">
    <property type="component" value="Chromosome"/>
</dbReference>
<dbReference type="AlphaFoldDB" id="A0A447UUC0"/>
<protein>
    <recommendedName>
        <fullName evidence="2">histidine kinase</fullName>
        <ecNumber evidence="2">2.7.13.3</ecNumber>
    </recommendedName>
</protein>
<dbReference type="EMBL" id="LR134204">
    <property type="protein sequence ID" value="VEB94283.1"/>
    <property type="molecule type" value="Genomic_DNA"/>
</dbReference>
<accession>A0A447UUC0</accession>
<evidence type="ECO:0000256" key="3">
    <source>
        <dbReference type="ARBA" id="ARBA00022553"/>
    </source>
</evidence>
<dbReference type="InterPro" id="IPR005467">
    <property type="entry name" value="His_kinase_dom"/>
</dbReference>